<proteinExistence type="predicted"/>
<protein>
    <recommendedName>
        <fullName evidence="3">EthD domain-containing protein</fullName>
    </recommendedName>
</protein>
<evidence type="ECO:0000313" key="2">
    <source>
        <dbReference type="Proteomes" id="UP000472372"/>
    </source>
</evidence>
<name>A0A6S6VM85_9PLEO</name>
<sequence length="265" mass="29858">MSVSAIQGPGILFVRSRISPASENILDEPTFLRWYDDEHIPEVVSTSGIRSASRYIDVNKTSPTGDVQNLKPFLTFYPMQNLDFTLSDEFKKISVQSSILPDSGIIYDFADMDVSYLGFLGATPRKDGDVGGHAKYILSSGIRPEKEPGIDGIQTFFHQQTSILSQSPHFIRTLRYKLLYARTNAQSRALKGLPTTDEPHPEPSTWLAIHEFSAFPDRIREEISTEAGAEWGRTESEVHVWKLDRMHVGEMTAEVMYTQRLAQSN</sequence>
<dbReference type="EMBL" id="HG992979">
    <property type="protein sequence ID" value="CAE7023775.1"/>
    <property type="molecule type" value="Genomic_DNA"/>
</dbReference>
<dbReference type="Proteomes" id="UP000472372">
    <property type="component" value="Chromosome 3"/>
</dbReference>
<evidence type="ECO:0000313" key="1">
    <source>
        <dbReference type="EMBL" id="CAE7023775.1"/>
    </source>
</evidence>
<accession>A0A6S6VM85</accession>
<dbReference type="AlphaFoldDB" id="A0A6S6VM85"/>
<reference evidence="1" key="1">
    <citation type="submission" date="2021-02" db="EMBL/GenBank/DDBJ databases">
        <authorList>
            <person name="Syme A R."/>
            <person name="Syme A R."/>
            <person name="Moolhuijzen P."/>
        </authorList>
    </citation>
    <scope>NUCLEOTIDE SEQUENCE</scope>
    <source>
        <strain evidence="1">W1-1</strain>
    </source>
</reference>
<evidence type="ECO:0008006" key="3">
    <source>
        <dbReference type="Google" id="ProtNLM"/>
    </source>
</evidence>
<organism evidence="1 2">
    <name type="scientific">Pyrenophora teres f. teres</name>
    <dbReference type="NCBI Taxonomy" id="97479"/>
    <lineage>
        <taxon>Eukaryota</taxon>
        <taxon>Fungi</taxon>
        <taxon>Dikarya</taxon>
        <taxon>Ascomycota</taxon>
        <taxon>Pezizomycotina</taxon>
        <taxon>Dothideomycetes</taxon>
        <taxon>Pleosporomycetidae</taxon>
        <taxon>Pleosporales</taxon>
        <taxon>Pleosporineae</taxon>
        <taxon>Pleosporaceae</taxon>
        <taxon>Pyrenophora</taxon>
    </lineage>
</organism>
<gene>
    <name evidence="1" type="ORF">PTTW11_03650</name>
</gene>